<gene>
    <name evidence="2" type="ORF">ACFSJ3_01260</name>
</gene>
<organism evidence="2 3">
    <name type="scientific">Corallincola platygyrae</name>
    <dbReference type="NCBI Taxonomy" id="1193278"/>
    <lineage>
        <taxon>Bacteria</taxon>
        <taxon>Pseudomonadati</taxon>
        <taxon>Pseudomonadota</taxon>
        <taxon>Gammaproteobacteria</taxon>
        <taxon>Alteromonadales</taxon>
        <taxon>Psychromonadaceae</taxon>
        <taxon>Corallincola</taxon>
    </lineage>
</organism>
<comment type="caution">
    <text evidence="2">The sequence shown here is derived from an EMBL/GenBank/DDBJ whole genome shotgun (WGS) entry which is preliminary data.</text>
</comment>
<proteinExistence type="predicted"/>
<dbReference type="PANTHER" id="PTHR37946:SF1">
    <property type="entry name" value="SLL1969 PROTEIN"/>
    <property type="match status" value="1"/>
</dbReference>
<accession>A0ABW4XHR6</accession>
<dbReference type="Proteomes" id="UP001597380">
    <property type="component" value="Unassembled WGS sequence"/>
</dbReference>
<name>A0ABW4XHR6_9GAMM</name>
<evidence type="ECO:0000313" key="3">
    <source>
        <dbReference type="Proteomes" id="UP001597380"/>
    </source>
</evidence>
<evidence type="ECO:0000313" key="2">
    <source>
        <dbReference type="EMBL" id="MFD2094599.1"/>
    </source>
</evidence>
<dbReference type="RefSeq" id="WP_345338767.1">
    <property type="nucleotide sequence ID" value="NZ_BAABLI010000007.1"/>
</dbReference>
<sequence length="421" mass="47095">MTKWKSKDLIKHLRASDLRGISLLGTQAVTGVTRISEGVHQSVWRSVGAPKGKSEGQTRGITRISYASIYAITTLLGKSADAVLQKLQPVFDAIDKDKPSTPEREAIIATLNGVVGDRLEESANPLATPMSLRFQGQLLTPECLAREHSDHPSPRILLMIHGLCMNDLQWNAKDNETVVNHGEMLAEHLGYTPVYLRYNSGRHISQNGKELSMQLEQLFSDSAEQIKEIAVVAHSMGGLVIRSACYYGEQQQCRWLQRVNKIVYLGTPHHGAPLEKAGSKVDVVLDKTPYTAPFVRLTKLRSAGITDLRYGYLVDDDWMDQHGQPHRRSDTRPNEHQHVALTEHIDHYCIAATTASRRSMLANHLVGDGLVPLNSALGQQKDPDRTLAFLPSNQWVAFQMTHMELLSHPDVTRRLMNWLEE</sequence>
<dbReference type="EMBL" id="JBHUHT010000004">
    <property type="protein sequence ID" value="MFD2094599.1"/>
    <property type="molecule type" value="Genomic_DNA"/>
</dbReference>
<protein>
    <submittedName>
        <fullName evidence="2">Esterase/lipase family protein</fullName>
    </submittedName>
</protein>
<dbReference type="PANTHER" id="PTHR37946">
    <property type="entry name" value="SLL1969 PROTEIN"/>
    <property type="match status" value="1"/>
</dbReference>
<dbReference type="Pfam" id="PF07819">
    <property type="entry name" value="PGAP1"/>
    <property type="match status" value="1"/>
</dbReference>
<evidence type="ECO:0000259" key="1">
    <source>
        <dbReference type="Pfam" id="PF07819"/>
    </source>
</evidence>
<dbReference type="InterPro" id="IPR012908">
    <property type="entry name" value="PGAP1-ab_dom-like"/>
</dbReference>
<dbReference type="Gene3D" id="3.40.50.1820">
    <property type="entry name" value="alpha/beta hydrolase"/>
    <property type="match status" value="1"/>
</dbReference>
<reference evidence="3" key="1">
    <citation type="journal article" date="2019" name="Int. J. Syst. Evol. Microbiol.">
        <title>The Global Catalogue of Microorganisms (GCM) 10K type strain sequencing project: providing services to taxonomists for standard genome sequencing and annotation.</title>
        <authorList>
            <consortium name="The Broad Institute Genomics Platform"/>
            <consortium name="The Broad Institute Genome Sequencing Center for Infectious Disease"/>
            <person name="Wu L."/>
            <person name="Ma J."/>
        </authorList>
    </citation>
    <scope>NUCLEOTIDE SEQUENCE [LARGE SCALE GENOMIC DNA]</scope>
    <source>
        <strain evidence="3">CGMCC 1.10992</strain>
    </source>
</reference>
<feature type="domain" description="GPI inositol-deacylase PGAP1-like alpha/beta" evidence="1">
    <location>
        <begin position="156"/>
        <end position="350"/>
    </location>
</feature>
<dbReference type="InterPro" id="IPR029058">
    <property type="entry name" value="AB_hydrolase_fold"/>
</dbReference>
<keyword evidence="3" id="KW-1185">Reference proteome</keyword>
<dbReference type="SUPFAM" id="SSF53474">
    <property type="entry name" value="alpha/beta-Hydrolases"/>
    <property type="match status" value="1"/>
</dbReference>